<evidence type="ECO:0000259" key="3">
    <source>
        <dbReference type="PROSITE" id="PS50801"/>
    </source>
</evidence>
<proteinExistence type="inferred from homology"/>
<dbReference type="RefSeq" id="WP_024269444.1">
    <property type="nucleotide sequence ID" value="NC_023035.1"/>
</dbReference>
<dbReference type="GO" id="GO:0043856">
    <property type="term" value="F:anti-sigma factor antagonist activity"/>
    <property type="evidence" value="ECO:0007669"/>
    <property type="project" value="InterPro"/>
</dbReference>
<dbReference type="InterPro" id="IPR002645">
    <property type="entry name" value="STAS_dom"/>
</dbReference>
<dbReference type="Pfam" id="PF01740">
    <property type="entry name" value="STAS"/>
    <property type="match status" value="1"/>
</dbReference>
<dbReference type="KEGG" id="slr:L21SP2_3208"/>
<evidence type="ECO:0000313" key="5">
    <source>
        <dbReference type="Proteomes" id="UP000018680"/>
    </source>
</evidence>
<comment type="similarity">
    <text evidence="1 2">Belongs to the anti-sigma-factor antagonist family.</text>
</comment>
<dbReference type="Gene3D" id="3.30.750.24">
    <property type="entry name" value="STAS domain"/>
    <property type="match status" value="1"/>
</dbReference>
<keyword evidence="5" id="KW-1185">Reference proteome</keyword>
<feature type="domain" description="STAS" evidence="3">
    <location>
        <begin position="1"/>
        <end position="110"/>
    </location>
</feature>
<dbReference type="eggNOG" id="COG1366">
    <property type="taxonomic scope" value="Bacteria"/>
</dbReference>
<dbReference type="EMBL" id="CP006939">
    <property type="protein sequence ID" value="AHC16548.1"/>
    <property type="molecule type" value="Genomic_DNA"/>
</dbReference>
<name>V5WLQ9_9SPIO</name>
<organism evidence="4 5">
    <name type="scientific">Salinispira pacifica</name>
    <dbReference type="NCBI Taxonomy" id="1307761"/>
    <lineage>
        <taxon>Bacteria</taxon>
        <taxon>Pseudomonadati</taxon>
        <taxon>Spirochaetota</taxon>
        <taxon>Spirochaetia</taxon>
        <taxon>Spirochaetales</taxon>
        <taxon>Spirochaetaceae</taxon>
        <taxon>Salinispira</taxon>
    </lineage>
</organism>
<dbReference type="InterPro" id="IPR003658">
    <property type="entry name" value="Anti-sigma_ant"/>
</dbReference>
<evidence type="ECO:0000256" key="2">
    <source>
        <dbReference type="RuleBase" id="RU003749"/>
    </source>
</evidence>
<dbReference type="OrthoDB" id="280847at2"/>
<sequence>MEVKLKNKNGVLLVELQEEIDLFHANKLKLYFNKIFESSHKKIVLNFQEVTYIDSSGIGALLNIFKESKKREIKILFTNIHGSVKKVIELTKLDDYFPILRTQEEAIEQLEAAE</sequence>
<dbReference type="PANTHER" id="PTHR33495">
    <property type="entry name" value="ANTI-SIGMA FACTOR ANTAGONIST TM_1081-RELATED-RELATED"/>
    <property type="match status" value="1"/>
</dbReference>
<dbReference type="HOGENOM" id="CLU_115403_9_3_12"/>
<accession>V5WLQ9</accession>
<evidence type="ECO:0000256" key="1">
    <source>
        <dbReference type="ARBA" id="ARBA00009013"/>
    </source>
</evidence>
<dbReference type="InterPro" id="IPR036513">
    <property type="entry name" value="STAS_dom_sf"/>
</dbReference>
<dbReference type="STRING" id="1307761.L21SP2_3208"/>
<dbReference type="Proteomes" id="UP000018680">
    <property type="component" value="Chromosome"/>
</dbReference>
<protein>
    <recommendedName>
        <fullName evidence="2">Anti-sigma factor antagonist</fullName>
    </recommendedName>
</protein>
<dbReference type="SUPFAM" id="SSF52091">
    <property type="entry name" value="SpoIIaa-like"/>
    <property type="match status" value="1"/>
</dbReference>
<dbReference type="PROSITE" id="PS50801">
    <property type="entry name" value="STAS"/>
    <property type="match status" value="1"/>
</dbReference>
<dbReference type="AlphaFoldDB" id="V5WLQ9"/>
<dbReference type="CDD" id="cd07043">
    <property type="entry name" value="STAS_anti-anti-sigma_factors"/>
    <property type="match status" value="1"/>
</dbReference>
<dbReference type="PATRIC" id="fig|1307761.3.peg.3196"/>
<gene>
    <name evidence="4" type="ORF">L21SP2_3208</name>
</gene>
<evidence type="ECO:0000313" key="4">
    <source>
        <dbReference type="EMBL" id="AHC16548.1"/>
    </source>
</evidence>
<reference evidence="4 5" key="1">
    <citation type="journal article" date="2015" name="Stand. Genomic Sci.">
        <title>Complete genome sequence and description of Salinispira pacifica gen. nov., sp. nov., a novel spirochaete isolated form a hypersaline microbial mat.</title>
        <authorList>
            <person name="Ben Hania W."/>
            <person name="Joseph M."/>
            <person name="Schumann P."/>
            <person name="Bunk B."/>
            <person name="Fiebig A."/>
            <person name="Sproer C."/>
            <person name="Klenk H.P."/>
            <person name="Fardeau M.L."/>
            <person name="Spring S."/>
        </authorList>
    </citation>
    <scope>NUCLEOTIDE SEQUENCE [LARGE SCALE GENOMIC DNA]</scope>
    <source>
        <strain evidence="4 5">L21-RPul-D2</strain>
    </source>
</reference>
<dbReference type="NCBIfam" id="TIGR00377">
    <property type="entry name" value="ant_ant_sig"/>
    <property type="match status" value="1"/>
</dbReference>